<proteinExistence type="predicted"/>
<organism evidence="6 7">
    <name type="scientific">Aureliella helgolandensis</name>
    <dbReference type="NCBI Taxonomy" id="2527968"/>
    <lineage>
        <taxon>Bacteria</taxon>
        <taxon>Pseudomonadati</taxon>
        <taxon>Planctomycetota</taxon>
        <taxon>Planctomycetia</taxon>
        <taxon>Pirellulales</taxon>
        <taxon>Pirellulaceae</taxon>
        <taxon>Aureliella</taxon>
    </lineage>
</organism>
<keyword evidence="7" id="KW-1185">Reference proteome</keyword>
<dbReference type="OrthoDB" id="276172at2"/>
<name>A0A518G650_9BACT</name>
<dbReference type="PANTHER" id="PTHR42878:SF14">
    <property type="entry name" value="OSMOLARITY TWO-COMPONENT SYSTEM PROTEIN SSK1"/>
    <property type="match status" value="1"/>
</dbReference>
<dbReference type="EC" id="2.7.13.3" evidence="2"/>
<dbReference type="InterPro" id="IPR036890">
    <property type="entry name" value="HATPase_C_sf"/>
</dbReference>
<dbReference type="Pfam" id="PF02518">
    <property type="entry name" value="HATPase_c"/>
    <property type="match status" value="1"/>
</dbReference>
<dbReference type="PANTHER" id="PTHR42878">
    <property type="entry name" value="TWO-COMPONENT HISTIDINE KINASE"/>
    <property type="match status" value="1"/>
</dbReference>
<dbReference type="PROSITE" id="PS50109">
    <property type="entry name" value="HIS_KIN"/>
    <property type="match status" value="1"/>
</dbReference>
<dbReference type="InterPro" id="IPR004358">
    <property type="entry name" value="Sig_transdc_His_kin-like_C"/>
</dbReference>
<keyword evidence="4 6" id="KW-0418">Kinase</keyword>
<protein>
    <recommendedName>
        <fullName evidence="2">histidine kinase</fullName>
        <ecNumber evidence="2">2.7.13.3</ecNumber>
    </recommendedName>
</protein>
<gene>
    <name evidence="6" type="primary">kinD_2</name>
    <name evidence="6" type="ORF">Q31a_23570</name>
</gene>
<comment type="catalytic activity">
    <reaction evidence="1">
        <text>ATP + protein L-histidine = ADP + protein N-phospho-L-histidine.</text>
        <dbReference type="EC" id="2.7.13.3"/>
    </reaction>
</comment>
<dbReference type="KEGG" id="ahel:Q31a_23570"/>
<dbReference type="GO" id="GO:0007234">
    <property type="term" value="P:osmosensory signaling via phosphorelay pathway"/>
    <property type="evidence" value="ECO:0007669"/>
    <property type="project" value="TreeGrafter"/>
</dbReference>
<reference evidence="6 7" key="1">
    <citation type="submission" date="2019-02" db="EMBL/GenBank/DDBJ databases">
        <title>Deep-cultivation of Planctomycetes and their phenomic and genomic characterization uncovers novel biology.</title>
        <authorList>
            <person name="Wiegand S."/>
            <person name="Jogler M."/>
            <person name="Boedeker C."/>
            <person name="Pinto D."/>
            <person name="Vollmers J."/>
            <person name="Rivas-Marin E."/>
            <person name="Kohn T."/>
            <person name="Peeters S.H."/>
            <person name="Heuer A."/>
            <person name="Rast P."/>
            <person name="Oberbeckmann S."/>
            <person name="Bunk B."/>
            <person name="Jeske O."/>
            <person name="Meyerdierks A."/>
            <person name="Storesund J.E."/>
            <person name="Kallscheuer N."/>
            <person name="Luecker S."/>
            <person name="Lage O.M."/>
            <person name="Pohl T."/>
            <person name="Merkel B.J."/>
            <person name="Hornburger P."/>
            <person name="Mueller R.-W."/>
            <person name="Bruemmer F."/>
            <person name="Labrenz M."/>
            <person name="Spormann A.M."/>
            <person name="Op den Camp H."/>
            <person name="Overmann J."/>
            <person name="Amann R."/>
            <person name="Jetten M.S.M."/>
            <person name="Mascher T."/>
            <person name="Medema M.H."/>
            <person name="Devos D.P."/>
            <person name="Kaster A.-K."/>
            <person name="Ovreas L."/>
            <person name="Rohde M."/>
            <person name="Galperin M.Y."/>
            <person name="Jogler C."/>
        </authorList>
    </citation>
    <scope>NUCLEOTIDE SEQUENCE [LARGE SCALE GENOMIC DNA]</scope>
    <source>
        <strain evidence="6 7">Q31a</strain>
    </source>
</reference>
<sequence>MAMQTSDRYVSTVYVTNAVARSTPHAGIWQSWCMPTSELSTVALSGYSTACPTHLRIDSADRQVRAPKLLQSWTAEIGWHRQLGELQNLDLRWPESDVSARPVEFKQRGVWSISDHTFPLVHRAPDSQVSRAPTWVGPALEGSGQWGPMVQEAAHDLRAPISSAQQILASVTHHFRSAANRLSPAQVEQQVELLEIAQSRLQLANDWAETILSPDRLPRERASTIRRRFYPNQWRNSIGELLESIAAQRGVKLEWLGWERSLARLYVDDQQLSRAALNLVSNAVAASPSGGTVVIRAAMQGSITRHFALSIEDEGAGMCRELLEEVNTAIPAGLASKRPQQLGVGLTITKALVRSLGGTLLARMTKDRASGQRGTTVRLSVPVDNPAALLRTWLLTNAGAEASARSPSNGQGGANIELHVLRATSGEVDLMDRHFQQSAELDDFVYRVAKDRWLWFKLVKSPVDHAGAATAPSQPQMSADAGPIDLVVRNLPEQAGQGERMRCFTQRVFRLRGVQLQRVFGKSGSHLRQIEIVNLLHDKFTKLCGYRVPAVDLLDAPTSASSPAISSGIGKRVVRFDPAHHAGVVSQKCSVDRWSERDASSEEAVRQFTQLVQQRLDASFPTSPSRAPAPASVALTPPLTADAMQAISEVNRLWRSDLRSLHRIHAGVTGLKGPADAILNRGAMESNTH</sequence>
<dbReference type="SUPFAM" id="SSF55874">
    <property type="entry name" value="ATPase domain of HSP90 chaperone/DNA topoisomerase II/histidine kinase"/>
    <property type="match status" value="1"/>
</dbReference>
<dbReference type="PRINTS" id="PR00344">
    <property type="entry name" value="BCTRLSENSOR"/>
</dbReference>
<dbReference type="Proteomes" id="UP000318017">
    <property type="component" value="Chromosome"/>
</dbReference>
<evidence type="ECO:0000256" key="2">
    <source>
        <dbReference type="ARBA" id="ARBA00012438"/>
    </source>
</evidence>
<keyword evidence="3 6" id="KW-0808">Transferase</keyword>
<evidence type="ECO:0000256" key="1">
    <source>
        <dbReference type="ARBA" id="ARBA00000085"/>
    </source>
</evidence>
<dbReference type="EMBL" id="CP036298">
    <property type="protein sequence ID" value="QDV24044.1"/>
    <property type="molecule type" value="Genomic_DNA"/>
</dbReference>
<dbReference type="InterPro" id="IPR050351">
    <property type="entry name" value="BphY/WalK/GraS-like"/>
</dbReference>
<feature type="domain" description="Histidine kinase" evidence="5">
    <location>
        <begin position="152"/>
        <end position="385"/>
    </location>
</feature>
<dbReference type="GO" id="GO:0004673">
    <property type="term" value="F:protein histidine kinase activity"/>
    <property type="evidence" value="ECO:0007669"/>
    <property type="project" value="UniProtKB-EC"/>
</dbReference>
<dbReference type="RefSeq" id="WP_145077420.1">
    <property type="nucleotide sequence ID" value="NZ_CP036298.1"/>
</dbReference>
<evidence type="ECO:0000256" key="3">
    <source>
        <dbReference type="ARBA" id="ARBA00022679"/>
    </source>
</evidence>
<dbReference type="SMART" id="SM00387">
    <property type="entry name" value="HATPase_c"/>
    <property type="match status" value="1"/>
</dbReference>
<accession>A0A518G650</accession>
<dbReference type="AlphaFoldDB" id="A0A518G650"/>
<evidence type="ECO:0000313" key="6">
    <source>
        <dbReference type="EMBL" id="QDV24044.1"/>
    </source>
</evidence>
<dbReference type="Gene3D" id="3.30.565.10">
    <property type="entry name" value="Histidine kinase-like ATPase, C-terminal domain"/>
    <property type="match status" value="1"/>
</dbReference>
<evidence type="ECO:0000259" key="5">
    <source>
        <dbReference type="PROSITE" id="PS50109"/>
    </source>
</evidence>
<evidence type="ECO:0000313" key="7">
    <source>
        <dbReference type="Proteomes" id="UP000318017"/>
    </source>
</evidence>
<dbReference type="GO" id="GO:0000156">
    <property type="term" value="F:phosphorelay response regulator activity"/>
    <property type="evidence" value="ECO:0007669"/>
    <property type="project" value="TreeGrafter"/>
</dbReference>
<dbReference type="InterPro" id="IPR005467">
    <property type="entry name" value="His_kinase_dom"/>
</dbReference>
<dbReference type="GO" id="GO:0030295">
    <property type="term" value="F:protein kinase activator activity"/>
    <property type="evidence" value="ECO:0007669"/>
    <property type="project" value="TreeGrafter"/>
</dbReference>
<evidence type="ECO:0000256" key="4">
    <source>
        <dbReference type="ARBA" id="ARBA00022777"/>
    </source>
</evidence>
<dbReference type="InterPro" id="IPR003594">
    <property type="entry name" value="HATPase_dom"/>
</dbReference>